<sequence length="75" mass="8801">MRLFWIHLLLHPVYPGPQAKQDVSVFANLLRTPAFNQGFTNDNTNSQFYLSSKNPERAEEFWTNHPVYHMAKHSN</sequence>
<dbReference type="EMBL" id="CP075546">
    <property type="protein sequence ID" value="QVV88662.1"/>
    <property type="molecule type" value="Genomic_DNA"/>
</dbReference>
<gene>
    <name evidence="1" type="ORF">KHC33_15280</name>
</gene>
<dbReference type="AlphaFoldDB" id="A0A8E7EH70"/>
<dbReference type="RefSeq" id="WP_214419471.1">
    <property type="nucleotide sequence ID" value="NZ_CP075546.1"/>
</dbReference>
<reference evidence="1 2" key="1">
    <citation type="submission" date="2021-05" db="EMBL/GenBank/DDBJ databases">
        <title>A novel Methanospirillum isolate from a pyrite-forming mixed culture.</title>
        <authorList>
            <person name="Bunk B."/>
            <person name="Sproer C."/>
            <person name="Spring S."/>
            <person name="Pester M."/>
        </authorList>
    </citation>
    <scope>NUCLEOTIDE SEQUENCE [LARGE SCALE GENOMIC DNA]</scope>
    <source>
        <strain evidence="1 2">J.3.6.1-F.2.7.3</strain>
    </source>
</reference>
<proteinExistence type="predicted"/>
<protein>
    <submittedName>
        <fullName evidence="1">Uncharacterized protein</fullName>
    </submittedName>
</protein>
<dbReference type="KEGG" id="mrtj:KHC33_15280"/>
<accession>A0A8E7EH70</accession>
<name>A0A8E7EH70_9EURY</name>
<keyword evidence="2" id="KW-1185">Reference proteome</keyword>
<evidence type="ECO:0000313" key="2">
    <source>
        <dbReference type="Proteomes" id="UP000680656"/>
    </source>
</evidence>
<organism evidence="1 2">
    <name type="scientific">Methanospirillum purgamenti</name>
    <dbReference type="NCBI Taxonomy" id="2834276"/>
    <lineage>
        <taxon>Archaea</taxon>
        <taxon>Methanobacteriati</taxon>
        <taxon>Methanobacteriota</taxon>
        <taxon>Stenosarchaea group</taxon>
        <taxon>Methanomicrobia</taxon>
        <taxon>Methanomicrobiales</taxon>
        <taxon>Methanospirillaceae</taxon>
        <taxon>Methanospirillum</taxon>
    </lineage>
</organism>
<dbReference type="GeneID" id="65098574"/>
<evidence type="ECO:0000313" key="1">
    <source>
        <dbReference type="EMBL" id="QVV88662.1"/>
    </source>
</evidence>
<dbReference type="Proteomes" id="UP000680656">
    <property type="component" value="Chromosome"/>
</dbReference>